<comment type="caution">
    <text evidence="6">The sequence shown here is derived from an EMBL/GenBank/DDBJ whole genome shotgun (WGS) entry which is preliminary data.</text>
</comment>
<name>A0ABM9Q632_9ENTR</name>
<organism evidence="6 7">
    <name type="scientific">Cronobacter dublinensis 1210</name>
    <dbReference type="NCBI Taxonomy" id="1208656"/>
    <lineage>
        <taxon>Bacteria</taxon>
        <taxon>Pseudomonadati</taxon>
        <taxon>Pseudomonadota</taxon>
        <taxon>Gammaproteobacteria</taxon>
        <taxon>Enterobacterales</taxon>
        <taxon>Enterobacteriaceae</taxon>
        <taxon>Cronobacter</taxon>
    </lineage>
</organism>
<evidence type="ECO:0000313" key="7">
    <source>
        <dbReference type="Proteomes" id="UP000009342"/>
    </source>
</evidence>
<evidence type="ECO:0000256" key="4">
    <source>
        <dbReference type="ARBA" id="ARBA00023098"/>
    </source>
</evidence>
<accession>A0ABM9Q632</accession>
<dbReference type="PROSITE" id="PS50035">
    <property type="entry name" value="PLD"/>
    <property type="match status" value="2"/>
</dbReference>
<protein>
    <submittedName>
        <fullName evidence="6">Probable phospholipase</fullName>
    </submittedName>
</protein>
<keyword evidence="2" id="KW-0677">Repeat</keyword>
<comment type="catalytic activity">
    <reaction evidence="1">
        <text>a 1,2-diacyl-sn-glycero-3-phosphocholine + H2O = a 1,2-diacyl-sn-glycero-3-phosphate + choline + H(+)</text>
        <dbReference type="Rhea" id="RHEA:14445"/>
        <dbReference type="ChEBI" id="CHEBI:15354"/>
        <dbReference type="ChEBI" id="CHEBI:15377"/>
        <dbReference type="ChEBI" id="CHEBI:15378"/>
        <dbReference type="ChEBI" id="CHEBI:57643"/>
        <dbReference type="ChEBI" id="CHEBI:58608"/>
        <dbReference type="EC" id="3.1.4.4"/>
    </reaction>
</comment>
<evidence type="ECO:0000256" key="1">
    <source>
        <dbReference type="ARBA" id="ARBA00000798"/>
    </source>
</evidence>
<dbReference type="PANTHER" id="PTHR18896">
    <property type="entry name" value="PHOSPHOLIPASE D"/>
    <property type="match status" value="1"/>
</dbReference>
<keyword evidence="7" id="KW-1185">Reference proteome</keyword>
<evidence type="ECO:0000259" key="5">
    <source>
        <dbReference type="PROSITE" id="PS50035"/>
    </source>
</evidence>
<dbReference type="SUPFAM" id="SSF56024">
    <property type="entry name" value="Phospholipase D/nuclease"/>
    <property type="match status" value="2"/>
</dbReference>
<dbReference type="Proteomes" id="UP000009342">
    <property type="component" value="Unassembled WGS sequence"/>
</dbReference>
<feature type="domain" description="PLD phosphodiesterase" evidence="5">
    <location>
        <begin position="174"/>
        <end position="201"/>
    </location>
</feature>
<keyword evidence="4" id="KW-0443">Lipid metabolism</keyword>
<feature type="domain" description="PLD phosphodiesterase" evidence="5">
    <location>
        <begin position="583"/>
        <end position="610"/>
    </location>
</feature>
<keyword evidence="3" id="KW-0378">Hydrolase</keyword>
<evidence type="ECO:0000313" key="6">
    <source>
        <dbReference type="EMBL" id="CCJ80905.1"/>
    </source>
</evidence>
<dbReference type="Pfam" id="PF00614">
    <property type="entry name" value="PLDc"/>
    <property type="match status" value="2"/>
</dbReference>
<evidence type="ECO:0000256" key="2">
    <source>
        <dbReference type="ARBA" id="ARBA00022737"/>
    </source>
</evidence>
<dbReference type="InterPro" id="IPR001736">
    <property type="entry name" value="PLipase_D/transphosphatidylase"/>
</dbReference>
<dbReference type="InterPro" id="IPR015679">
    <property type="entry name" value="PLipase_D_fam"/>
</dbReference>
<dbReference type="EMBL" id="CAKZ01000077">
    <property type="protein sequence ID" value="CCJ80905.1"/>
    <property type="molecule type" value="Genomic_DNA"/>
</dbReference>
<dbReference type="CDD" id="cd09141">
    <property type="entry name" value="PLDc_vPLD1_2_yPLD_like_2"/>
    <property type="match status" value="1"/>
</dbReference>
<proteinExistence type="predicted"/>
<dbReference type="SMART" id="SM00155">
    <property type="entry name" value="PLDc"/>
    <property type="match status" value="2"/>
</dbReference>
<evidence type="ECO:0000256" key="3">
    <source>
        <dbReference type="ARBA" id="ARBA00022801"/>
    </source>
</evidence>
<gene>
    <name evidence="6" type="ORF">BN134_1630</name>
</gene>
<reference evidence="7" key="1">
    <citation type="journal article" date="2012" name="PLoS ONE">
        <title>Comparative analysis of genome sequences covering the seven cronobacter species.</title>
        <authorList>
            <person name="Joseph S."/>
            <person name="Desai P."/>
            <person name="Ji Y."/>
            <person name="Cummings C.A."/>
            <person name="Shih R."/>
            <person name="Degoricija L."/>
            <person name="Rico A."/>
            <person name="Brzoska P."/>
            <person name="Hamby S.E."/>
            <person name="Masood N."/>
            <person name="Hariri S."/>
            <person name="Sonbol H."/>
            <person name="Chuzhanova N."/>
            <person name="McClelland M."/>
            <person name="Furtado M.R."/>
            <person name="Forsythe S.J."/>
        </authorList>
    </citation>
    <scope>NUCLEOTIDE SEQUENCE [LARGE SCALE GENOMIC DNA]</scope>
    <source>
        <strain evidence="7">1210</strain>
    </source>
</reference>
<dbReference type="Gene3D" id="3.30.870.10">
    <property type="entry name" value="Endonuclease Chain A"/>
    <property type="match status" value="2"/>
</dbReference>
<sequence>MEQCSNHSGRINNLKTLKLDDGMNQCSVYFSDTSEESYTATATHSHWVHYTSGPERQSENFAEYTAGNAVQAFLGGKAYFAALLKTLTQAKKCLYITGWQINWDAQLAPGIRLVDALLEAAKNNAGLQIYIMPWKNPGQVETYATATERVFAAMNTYLGRQVFYIQCAKSQSEIFFSHHQKCVIIDENVAFVGGIDLAYGRYDDHYGLHAEADGRQGMNRYNSCIPPVSHSTGYSPGEEYVVPDSIYSHPERYEEQKQAEKKEAESVQHLIDEVLKHQLWQSQGSAKDSTYLDPEIQPRMPWQDYQVQIEGPAVEDLVKNFVLRWNSYSRHCPKNPFQTFIPDLGLPVTCSDKKGTCQVQVLRSASLNMRLAEYKNMPEAVPEPRLKQDDILRSIHLLISKAEHYIYIENQFFVSDFKNSSILPESELSPVASKLHPKFDAWATRLLPDDETPQNPVAEWLGDRIKRAILSHMKQAFHLYIMLPVHPEGRLDDPAVVAQIHLTRQSLIFGSHSLLNRIRRSLWVRQQLEAQGIPRKEWWRKAAELEAQCGMAFTHIPLEACNEYVTLLNLRDHAELNGTAVTEQIYVHSKLMIVDDRYVLVGSANINDRSLSGERDSELAVMISDTEHGFTDLDGSGTAVPFRKFARDLRQKAWRKWMGSAAAECAEVLDKPALKTGWEKIQEIAQENARVYDKIFEFIPKNYIYQPVDRNYANVGVTSQAESKKSQPLSGRLWP</sequence>
<dbReference type="PANTHER" id="PTHR18896:SF76">
    <property type="entry name" value="PHOSPHOLIPASE"/>
    <property type="match status" value="1"/>
</dbReference>
<dbReference type="CDD" id="cd09104">
    <property type="entry name" value="PLDc_vPLD1_2_like_1"/>
    <property type="match status" value="1"/>
</dbReference>